<evidence type="ECO:0000256" key="8">
    <source>
        <dbReference type="ARBA" id="ARBA00023196"/>
    </source>
</evidence>
<dbReference type="Gene3D" id="3.40.50.300">
    <property type="entry name" value="P-loop containing nucleotide triphosphate hydrolases"/>
    <property type="match status" value="1"/>
</dbReference>
<evidence type="ECO:0000256" key="7">
    <source>
        <dbReference type="ARBA" id="ARBA00023136"/>
    </source>
</evidence>
<dbReference type="Gene3D" id="2.40.10.170">
    <property type="match status" value="1"/>
</dbReference>
<evidence type="ECO:0000256" key="5">
    <source>
        <dbReference type="ARBA" id="ARBA00022840"/>
    </source>
</evidence>
<dbReference type="EMBL" id="JBDKXB010000013">
    <property type="protein sequence ID" value="MEY6432924.1"/>
    <property type="molecule type" value="Genomic_DNA"/>
</dbReference>
<name>A0ABV4BGL8_9GAMM</name>
<proteinExistence type="inferred from homology"/>
<gene>
    <name evidence="11" type="ORF">ABC977_10950</name>
</gene>
<comment type="caution">
    <text evidence="11">The sequence shown here is derived from an EMBL/GenBank/DDBJ whole genome shotgun (WGS) entry which is preliminary data.</text>
</comment>
<reference evidence="11 12" key="1">
    <citation type="submission" date="2024-05" db="EMBL/GenBank/DDBJ databases">
        <title>Genome Sequence and Characterization of the New Strain Purple Sulfur Bacterium of Genus Thioalkalicoccus.</title>
        <authorList>
            <person name="Bryantseva I.A."/>
            <person name="Kyndt J.A."/>
            <person name="Imhoff J.F."/>
        </authorList>
    </citation>
    <scope>NUCLEOTIDE SEQUENCE [LARGE SCALE GENOMIC DNA]</scope>
    <source>
        <strain evidence="11 12">Um2</strain>
    </source>
</reference>
<dbReference type="InterPro" id="IPR050053">
    <property type="entry name" value="ATPase_alpha/beta_chains"/>
</dbReference>
<organism evidence="11 12">
    <name type="scientific">Thioalkalicoccus limnaeus</name>
    <dbReference type="NCBI Taxonomy" id="120681"/>
    <lineage>
        <taxon>Bacteria</taxon>
        <taxon>Pseudomonadati</taxon>
        <taxon>Pseudomonadota</taxon>
        <taxon>Gammaproteobacteria</taxon>
        <taxon>Chromatiales</taxon>
        <taxon>Chromatiaceae</taxon>
        <taxon>Thioalkalicoccus</taxon>
    </lineage>
</organism>
<dbReference type="Pfam" id="PF02874">
    <property type="entry name" value="ATP-synt_ab_N"/>
    <property type="match status" value="1"/>
</dbReference>
<evidence type="ECO:0000256" key="4">
    <source>
        <dbReference type="ARBA" id="ARBA00022741"/>
    </source>
</evidence>
<dbReference type="PANTHER" id="PTHR15184:SF71">
    <property type="entry name" value="ATP SYNTHASE SUBUNIT BETA, MITOCHONDRIAL"/>
    <property type="match status" value="1"/>
</dbReference>
<keyword evidence="4" id="KW-0547">Nucleotide-binding</keyword>
<dbReference type="RefSeq" id="WP_369667310.1">
    <property type="nucleotide sequence ID" value="NZ_JBDKXB010000013.1"/>
</dbReference>
<evidence type="ECO:0000256" key="9">
    <source>
        <dbReference type="ARBA" id="ARBA00023310"/>
    </source>
</evidence>
<evidence type="ECO:0000256" key="6">
    <source>
        <dbReference type="ARBA" id="ARBA00023065"/>
    </source>
</evidence>
<evidence type="ECO:0000313" key="12">
    <source>
        <dbReference type="Proteomes" id="UP001564408"/>
    </source>
</evidence>
<keyword evidence="6" id="KW-0406">Ion transport</keyword>
<dbReference type="SUPFAM" id="SSF50615">
    <property type="entry name" value="N-terminal domain of alpha and beta subunits of F1 ATP synthase"/>
    <property type="match status" value="1"/>
</dbReference>
<dbReference type="Proteomes" id="UP001564408">
    <property type="component" value="Unassembled WGS sequence"/>
</dbReference>
<feature type="domain" description="ATPase F1/V1/A1 complex alpha/beta subunit N-terminal" evidence="10">
    <location>
        <begin position="8"/>
        <end position="58"/>
    </location>
</feature>
<keyword evidence="3" id="KW-0813">Transport</keyword>
<keyword evidence="7" id="KW-0472">Membrane</keyword>
<comment type="similarity">
    <text evidence="2">Belongs to the ATPase alpha/beta chains family.</text>
</comment>
<keyword evidence="12" id="KW-1185">Reference proteome</keyword>
<keyword evidence="5" id="KW-0067">ATP-binding</keyword>
<keyword evidence="9" id="KW-0066">ATP synthesis</keyword>
<evidence type="ECO:0000256" key="1">
    <source>
        <dbReference type="ARBA" id="ARBA00004370"/>
    </source>
</evidence>
<comment type="subcellular location">
    <subcellularLocation>
        <location evidence="1">Membrane</location>
    </subcellularLocation>
</comment>
<sequence length="91" mass="9966">MDLRFETPLPSIYQVLRAGSEGRIRLEVLAQWDAYHVRRISLTPTQGLPPGMPVEDSGGPLMAPVGTGILGRMFDVFGHALDRQPVPADVQ</sequence>
<dbReference type="InterPro" id="IPR036121">
    <property type="entry name" value="ATPase_F1/V1/A1_a/bsu_N_sf"/>
</dbReference>
<dbReference type="InterPro" id="IPR027417">
    <property type="entry name" value="P-loop_NTPase"/>
</dbReference>
<evidence type="ECO:0000259" key="10">
    <source>
        <dbReference type="Pfam" id="PF02874"/>
    </source>
</evidence>
<dbReference type="PANTHER" id="PTHR15184">
    <property type="entry name" value="ATP SYNTHASE"/>
    <property type="match status" value="1"/>
</dbReference>
<dbReference type="InterPro" id="IPR004100">
    <property type="entry name" value="ATPase_F1/V1/A1_a/bsu_N"/>
</dbReference>
<keyword evidence="8" id="KW-0139">CF(1)</keyword>
<protein>
    <recommendedName>
        <fullName evidence="10">ATPase F1/V1/A1 complex alpha/beta subunit N-terminal domain-containing protein</fullName>
    </recommendedName>
</protein>
<accession>A0ABV4BGL8</accession>
<evidence type="ECO:0000256" key="3">
    <source>
        <dbReference type="ARBA" id="ARBA00022448"/>
    </source>
</evidence>
<evidence type="ECO:0000313" key="11">
    <source>
        <dbReference type="EMBL" id="MEY6432924.1"/>
    </source>
</evidence>
<evidence type="ECO:0000256" key="2">
    <source>
        <dbReference type="ARBA" id="ARBA00008936"/>
    </source>
</evidence>